<reference evidence="6" key="1">
    <citation type="journal article" date="2014" name="Front. Microbiol.">
        <title>High frequency of phylogenetically diverse reductive dehalogenase-homologous genes in deep subseafloor sedimentary metagenomes.</title>
        <authorList>
            <person name="Kawai M."/>
            <person name="Futagami T."/>
            <person name="Toyoda A."/>
            <person name="Takaki Y."/>
            <person name="Nishi S."/>
            <person name="Hori S."/>
            <person name="Arai W."/>
            <person name="Tsubouchi T."/>
            <person name="Morono Y."/>
            <person name="Uchiyama I."/>
            <person name="Ito T."/>
            <person name="Fujiyama A."/>
            <person name="Inagaki F."/>
            <person name="Takami H."/>
        </authorList>
    </citation>
    <scope>NUCLEOTIDE SEQUENCE</scope>
    <source>
        <strain evidence="6">Expedition CK06-06</strain>
    </source>
</reference>
<dbReference type="SUPFAM" id="SSF53300">
    <property type="entry name" value="vWA-like"/>
    <property type="match status" value="1"/>
</dbReference>
<evidence type="ECO:0000313" key="6">
    <source>
        <dbReference type="EMBL" id="GAG40481.1"/>
    </source>
</evidence>
<accession>X0YV62</accession>
<evidence type="ECO:0000256" key="2">
    <source>
        <dbReference type="ARBA" id="ARBA00022525"/>
    </source>
</evidence>
<feature type="non-terminal residue" evidence="6">
    <location>
        <position position="251"/>
    </location>
</feature>
<dbReference type="EMBL" id="BARS01042229">
    <property type="protein sequence ID" value="GAG40481.1"/>
    <property type="molecule type" value="Genomic_DNA"/>
</dbReference>
<keyword evidence="3" id="KW-0732">Signal</keyword>
<dbReference type="AlphaFoldDB" id="X0YV62"/>
<dbReference type="PANTHER" id="PTHR14905:SF21">
    <property type="entry name" value="VWFA DOMAIN-CONTAINING PROTEIN"/>
    <property type="match status" value="1"/>
</dbReference>
<keyword evidence="2" id="KW-0964">Secreted</keyword>
<proteinExistence type="predicted"/>
<evidence type="ECO:0000256" key="1">
    <source>
        <dbReference type="ARBA" id="ARBA00004613"/>
    </source>
</evidence>
<evidence type="ECO:0000256" key="4">
    <source>
        <dbReference type="SAM" id="MobiDB-lite"/>
    </source>
</evidence>
<dbReference type="InterPro" id="IPR056861">
    <property type="entry name" value="HMCN1-like_VWA"/>
</dbReference>
<dbReference type="Pfam" id="PF25106">
    <property type="entry name" value="VWA_4"/>
    <property type="match status" value="1"/>
</dbReference>
<protein>
    <recommendedName>
        <fullName evidence="5">Hemicentin-1-like von Willebrand factor A domain-containing protein</fullName>
    </recommendedName>
</protein>
<gene>
    <name evidence="6" type="ORF">S01H1_64093</name>
</gene>
<evidence type="ECO:0000259" key="5">
    <source>
        <dbReference type="Pfam" id="PF25106"/>
    </source>
</evidence>
<dbReference type="InterPro" id="IPR052577">
    <property type="entry name" value="VWA7"/>
</dbReference>
<sequence length="251" mass="26608">DFIVKLITLQNGAFQSETTLNLDANKDGESDAWTLDPASNQTGIVAVGRTSDSKGDYEVTLKTVRNFAFVIDDTGSMGDNINAVKQTALNKVDQMAASGDLWNWSLITFKDSVTVRGSTTSSTTIKSWLNGLYASGGGDCPEESLGALQRLPEVAPKSEAWLFTDASPHGGPFALAATILALASQDIRVHPFILSWCWDSAATASASEASEVAPGQEEEGAAPQTEQVEPVAEIPPPELPTTDNELVYAGE</sequence>
<dbReference type="Gene3D" id="3.40.50.410">
    <property type="entry name" value="von Willebrand factor, type A domain"/>
    <property type="match status" value="1"/>
</dbReference>
<comment type="subcellular location">
    <subcellularLocation>
        <location evidence="1">Secreted</location>
    </subcellularLocation>
</comment>
<name>X0YV62_9ZZZZ</name>
<feature type="region of interest" description="Disordered" evidence="4">
    <location>
        <begin position="206"/>
        <end position="251"/>
    </location>
</feature>
<dbReference type="InterPro" id="IPR036465">
    <property type="entry name" value="vWFA_dom_sf"/>
</dbReference>
<comment type="caution">
    <text evidence="6">The sequence shown here is derived from an EMBL/GenBank/DDBJ whole genome shotgun (WGS) entry which is preliminary data.</text>
</comment>
<dbReference type="PANTHER" id="PTHR14905">
    <property type="entry name" value="NG37"/>
    <property type="match status" value="1"/>
</dbReference>
<organism evidence="6">
    <name type="scientific">marine sediment metagenome</name>
    <dbReference type="NCBI Taxonomy" id="412755"/>
    <lineage>
        <taxon>unclassified sequences</taxon>
        <taxon>metagenomes</taxon>
        <taxon>ecological metagenomes</taxon>
    </lineage>
</organism>
<evidence type="ECO:0000256" key="3">
    <source>
        <dbReference type="ARBA" id="ARBA00022729"/>
    </source>
</evidence>
<feature type="domain" description="Hemicentin-1-like von Willebrand factor A" evidence="5">
    <location>
        <begin position="68"/>
        <end position="193"/>
    </location>
</feature>
<feature type="non-terminal residue" evidence="6">
    <location>
        <position position="1"/>
    </location>
</feature>